<comment type="caution">
    <text evidence="1">The sequence shown here is derived from an EMBL/GenBank/DDBJ whole genome shotgun (WGS) entry which is preliminary data.</text>
</comment>
<evidence type="ECO:0000313" key="2">
    <source>
        <dbReference type="Proteomes" id="UP000245489"/>
    </source>
</evidence>
<dbReference type="Proteomes" id="UP000245489">
    <property type="component" value="Unassembled WGS sequence"/>
</dbReference>
<proteinExistence type="predicted"/>
<protein>
    <submittedName>
        <fullName evidence="1">Uncharacterized protein</fullName>
    </submittedName>
</protein>
<reference evidence="1 2" key="1">
    <citation type="submission" date="2018-05" db="EMBL/GenBank/DDBJ databases">
        <title>Genomic Encyclopedia of Archaeal and Bacterial Type Strains, Phase II (KMG-II): from individual species to whole genera.</title>
        <authorList>
            <person name="Goeker M."/>
        </authorList>
    </citation>
    <scope>NUCLEOTIDE SEQUENCE [LARGE SCALE GENOMIC DNA]</scope>
    <source>
        <strain evidence="1 2">DSM 22214</strain>
    </source>
</reference>
<organism evidence="1 2">
    <name type="scientific">Arcicella aurantiaca</name>
    <dbReference type="NCBI Taxonomy" id="591202"/>
    <lineage>
        <taxon>Bacteria</taxon>
        <taxon>Pseudomonadati</taxon>
        <taxon>Bacteroidota</taxon>
        <taxon>Cytophagia</taxon>
        <taxon>Cytophagales</taxon>
        <taxon>Flectobacillaceae</taxon>
        <taxon>Arcicella</taxon>
    </lineage>
</organism>
<dbReference type="EMBL" id="QGGO01000004">
    <property type="protein sequence ID" value="PWK28341.1"/>
    <property type="molecule type" value="Genomic_DNA"/>
</dbReference>
<accession>A0A316ECY6</accession>
<evidence type="ECO:0000313" key="1">
    <source>
        <dbReference type="EMBL" id="PWK28341.1"/>
    </source>
</evidence>
<name>A0A316ECY6_9BACT</name>
<gene>
    <name evidence="1" type="ORF">LV89_01125</name>
</gene>
<sequence>MMKYISMPFKINVTGVEIFNHLSQFIFEIMFLIFGNFIRKITTDYPDI</sequence>
<keyword evidence="2" id="KW-1185">Reference proteome</keyword>
<dbReference type="AlphaFoldDB" id="A0A316ECY6"/>